<protein>
    <submittedName>
        <fullName evidence="3">BTB/POZ protein</fullName>
    </submittedName>
</protein>
<dbReference type="InterPro" id="IPR011333">
    <property type="entry name" value="SKP1/BTB/POZ_sf"/>
</dbReference>
<proteinExistence type="predicted"/>
<dbReference type="PANTHER" id="PTHR46306:SF1">
    <property type="entry name" value="BTB_POZ DOMAIN-CONTAINING PROTEIN 9"/>
    <property type="match status" value="1"/>
</dbReference>
<feature type="domain" description="TLDc" evidence="2">
    <location>
        <begin position="279"/>
        <end position="384"/>
    </location>
</feature>
<dbReference type="InterPro" id="IPR006571">
    <property type="entry name" value="TLDc_dom"/>
</dbReference>
<evidence type="ECO:0000259" key="1">
    <source>
        <dbReference type="PROSITE" id="PS50097"/>
    </source>
</evidence>
<comment type="caution">
    <text evidence="3">The sequence shown here is derived from an EMBL/GenBank/DDBJ whole genome shotgun (WGS) entry which is preliminary data.</text>
</comment>
<feature type="domain" description="BTB" evidence="1">
    <location>
        <begin position="25"/>
        <end position="98"/>
    </location>
</feature>
<dbReference type="Gene3D" id="3.30.710.10">
    <property type="entry name" value="Potassium Channel Kv1.1, Chain A"/>
    <property type="match status" value="1"/>
</dbReference>
<evidence type="ECO:0000313" key="4">
    <source>
        <dbReference type="Proteomes" id="UP000615446"/>
    </source>
</evidence>
<dbReference type="CDD" id="cd18186">
    <property type="entry name" value="BTB_POZ_ZBTB_KLHL-like"/>
    <property type="match status" value="1"/>
</dbReference>
<evidence type="ECO:0000259" key="2">
    <source>
        <dbReference type="PROSITE" id="PS51886"/>
    </source>
</evidence>
<dbReference type="EMBL" id="BLAL01000044">
    <property type="protein sequence ID" value="GES79535.1"/>
    <property type="molecule type" value="Genomic_DNA"/>
</dbReference>
<dbReference type="PROSITE" id="PS50097">
    <property type="entry name" value="BTB"/>
    <property type="match status" value="1"/>
</dbReference>
<accession>A0A8H3QG22</accession>
<organism evidence="3 4">
    <name type="scientific">Rhizophagus clarus</name>
    <dbReference type="NCBI Taxonomy" id="94130"/>
    <lineage>
        <taxon>Eukaryota</taxon>
        <taxon>Fungi</taxon>
        <taxon>Fungi incertae sedis</taxon>
        <taxon>Mucoromycota</taxon>
        <taxon>Glomeromycotina</taxon>
        <taxon>Glomeromycetes</taxon>
        <taxon>Glomerales</taxon>
        <taxon>Glomeraceae</taxon>
        <taxon>Rhizophagus</taxon>
    </lineage>
</organism>
<reference evidence="3" key="1">
    <citation type="submission" date="2019-10" db="EMBL/GenBank/DDBJ databases">
        <title>Conservation and host-specific expression of non-tandemly repeated heterogenous ribosome RNA gene in arbuscular mycorrhizal fungi.</title>
        <authorList>
            <person name="Maeda T."/>
            <person name="Kobayashi Y."/>
            <person name="Nakagawa T."/>
            <person name="Ezawa T."/>
            <person name="Yamaguchi K."/>
            <person name="Bino T."/>
            <person name="Nishimoto Y."/>
            <person name="Shigenobu S."/>
            <person name="Kawaguchi M."/>
        </authorList>
    </citation>
    <scope>NUCLEOTIDE SEQUENCE</scope>
    <source>
        <strain evidence="3">HR1</strain>
    </source>
</reference>
<dbReference type="Pfam" id="PF07534">
    <property type="entry name" value="TLD"/>
    <property type="match status" value="1"/>
</dbReference>
<gene>
    <name evidence="3" type="ORF">RCL2_000683600</name>
</gene>
<name>A0A8H3QG22_9GLOM</name>
<dbReference type="InterPro" id="IPR052407">
    <property type="entry name" value="BTB_POZ_domain_cont_9"/>
</dbReference>
<dbReference type="AlphaFoldDB" id="A0A8H3QG22"/>
<dbReference type="Pfam" id="PF00651">
    <property type="entry name" value="BTB"/>
    <property type="match status" value="1"/>
</dbReference>
<dbReference type="PROSITE" id="PS51886">
    <property type="entry name" value="TLDC"/>
    <property type="match status" value="1"/>
</dbReference>
<dbReference type="GO" id="GO:0005737">
    <property type="term" value="C:cytoplasm"/>
    <property type="evidence" value="ECO:0007669"/>
    <property type="project" value="TreeGrafter"/>
</dbReference>
<dbReference type="SUPFAM" id="SSF54695">
    <property type="entry name" value="POZ domain"/>
    <property type="match status" value="1"/>
</dbReference>
<dbReference type="InterPro" id="IPR011705">
    <property type="entry name" value="BACK"/>
</dbReference>
<sequence>MQKYKGLTSLSSDLNRLLYSSANNYDVNIQVGEGSNSENFKAHSIILQIRSTYFNSALSSNWAKKEGNIFIFKKPNVKPDVFRFILKFIYTGIVDFDDVKEHLGELLIAADEINLNELFDYIQKYIEEFVLELSNKNIILIYNALNIVSNNQMMCNIIKNIISKNALNFFNDYDDSNLFLELSNESLISLIQNDNFKMKEIEIWNNLIKWAIAKNPTISSHTSTWKSKEFGIIRNAIQQFIPHIRFFQMSSDDYYDKVEPLSALLPEKLEKDINFKFQEYQNQEFLKYDEISYHSLKNLKYNFNLILRESRDSFCAKSFREKCYNKGATIIIIKLKGKDRIIGGYNPFNWSGSDKHLYAVNSFIFSFKSILDSSSTILSRIKNS</sequence>
<dbReference type="SMART" id="SM00225">
    <property type="entry name" value="BTB"/>
    <property type="match status" value="1"/>
</dbReference>
<dbReference type="Gene3D" id="1.25.40.420">
    <property type="match status" value="1"/>
</dbReference>
<dbReference type="PANTHER" id="PTHR46306">
    <property type="entry name" value="BTB/POZ DOMAIN-CONTAINING PROTEIN 9"/>
    <property type="match status" value="1"/>
</dbReference>
<dbReference type="InterPro" id="IPR000210">
    <property type="entry name" value="BTB/POZ_dom"/>
</dbReference>
<evidence type="ECO:0000313" key="3">
    <source>
        <dbReference type="EMBL" id="GES79535.1"/>
    </source>
</evidence>
<dbReference type="OrthoDB" id="6359816at2759"/>
<dbReference type="Proteomes" id="UP000615446">
    <property type="component" value="Unassembled WGS sequence"/>
</dbReference>
<dbReference type="Pfam" id="PF07707">
    <property type="entry name" value="BACK"/>
    <property type="match status" value="1"/>
</dbReference>